<dbReference type="Pfam" id="PF01636">
    <property type="entry name" value="APH"/>
    <property type="match status" value="1"/>
</dbReference>
<dbReference type="InterPro" id="IPR011009">
    <property type="entry name" value="Kinase-like_dom_sf"/>
</dbReference>
<evidence type="ECO:0000313" key="2">
    <source>
        <dbReference type="EMBL" id="GGN07263.1"/>
    </source>
</evidence>
<dbReference type="Gene3D" id="3.90.1200.10">
    <property type="match status" value="1"/>
</dbReference>
<gene>
    <name evidence="2" type="ORF">GCM10009721_38770</name>
</gene>
<dbReference type="RefSeq" id="WP_030201002.1">
    <property type="nucleotide sequence ID" value="NZ_BMNZ01000009.1"/>
</dbReference>
<feature type="domain" description="Aminoglycoside phosphotransferase" evidence="1">
    <location>
        <begin position="122"/>
        <end position="251"/>
    </location>
</feature>
<sequence>MPSTAFEPTSTPVARAADLPLPAPGWGIDQARAALEAARSRLPLDPGPAGEVLGLLTTVALAAGAHVVKVYPPGTDTGHLDRIHAELAGSRTATPAVGRCVETPHGVVSVAPRLVGDLPVSWPELGALLRTFHDEHAGADVGQWSPLSRLDSQLDVLPEPDAVVLRSARDRLLAELALVRSELGIEVIHGDVSPSNVLHDGRRAALIDLDWVALAPREYDLASASRRFRAGELDRATYRDFCAAYGHDVMGWDGLPLVDEVADLAGVAFRIWDCRHHGRDLDWLAAELPRWTACADA</sequence>
<comment type="caution">
    <text evidence="2">The sequence shown here is derived from an EMBL/GenBank/DDBJ whole genome shotgun (WGS) entry which is preliminary data.</text>
</comment>
<name>A0ABQ2IDV3_9MICO</name>
<accession>A0ABQ2IDV3</accession>
<dbReference type="SUPFAM" id="SSF56112">
    <property type="entry name" value="Protein kinase-like (PK-like)"/>
    <property type="match status" value="1"/>
</dbReference>
<dbReference type="InterPro" id="IPR002575">
    <property type="entry name" value="Aminoglycoside_PTrfase"/>
</dbReference>
<keyword evidence="3" id="KW-1185">Reference proteome</keyword>
<evidence type="ECO:0000313" key="3">
    <source>
        <dbReference type="Proteomes" id="UP000623461"/>
    </source>
</evidence>
<organism evidence="2 3">
    <name type="scientific">Terrabacter tumescens</name>
    <dbReference type="NCBI Taxonomy" id="60443"/>
    <lineage>
        <taxon>Bacteria</taxon>
        <taxon>Bacillati</taxon>
        <taxon>Actinomycetota</taxon>
        <taxon>Actinomycetes</taxon>
        <taxon>Micrococcales</taxon>
        <taxon>Intrasporangiaceae</taxon>
        <taxon>Terrabacter</taxon>
    </lineage>
</organism>
<protein>
    <recommendedName>
        <fullName evidence="1">Aminoglycoside phosphotransferase domain-containing protein</fullName>
    </recommendedName>
</protein>
<evidence type="ECO:0000259" key="1">
    <source>
        <dbReference type="Pfam" id="PF01636"/>
    </source>
</evidence>
<proteinExistence type="predicted"/>
<reference evidence="3" key="1">
    <citation type="journal article" date="2019" name="Int. J. Syst. Evol. Microbiol.">
        <title>The Global Catalogue of Microorganisms (GCM) 10K type strain sequencing project: providing services to taxonomists for standard genome sequencing and annotation.</title>
        <authorList>
            <consortium name="The Broad Institute Genomics Platform"/>
            <consortium name="The Broad Institute Genome Sequencing Center for Infectious Disease"/>
            <person name="Wu L."/>
            <person name="Ma J."/>
        </authorList>
    </citation>
    <scope>NUCLEOTIDE SEQUENCE [LARGE SCALE GENOMIC DNA]</scope>
    <source>
        <strain evidence="3">JCM 1365</strain>
    </source>
</reference>
<dbReference type="Proteomes" id="UP000623461">
    <property type="component" value="Unassembled WGS sequence"/>
</dbReference>
<dbReference type="EMBL" id="BMNZ01000009">
    <property type="protein sequence ID" value="GGN07263.1"/>
    <property type="molecule type" value="Genomic_DNA"/>
</dbReference>